<organism evidence="3 4">
    <name type="scientific">Uliginosibacterium flavum</name>
    <dbReference type="NCBI Taxonomy" id="1396831"/>
    <lineage>
        <taxon>Bacteria</taxon>
        <taxon>Pseudomonadati</taxon>
        <taxon>Pseudomonadota</taxon>
        <taxon>Betaproteobacteria</taxon>
        <taxon>Rhodocyclales</taxon>
        <taxon>Zoogloeaceae</taxon>
        <taxon>Uliginosibacterium</taxon>
    </lineage>
</organism>
<name>A0ABV2TKP2_9RHOO</name>
<dbReference type="PANTHER" id="PTHR46401">
    <property type="entry name" value="GLYCOSYLTRANSFERASE WBBK-RELATED"/>
    <property type="match status" value="1"/>
</dbReference>
<reference evidence="3 4" key="1">
    <citation type="submission" date="2024-07" db="EMBL/GenBank/DDBJ databases">
        <title>Uliginosibacterium flavum JJ3220;KACC:17644.</title>
        <authorList>
            <person name="Kim M.K."/>
        </authorList>
    </citation>
    <scope>NUCLEOTIDE SEQUENCE [LARGE SCALE GENOMIC DNA]</scope>
    <source>
        <strain evidence="3 4">KACC:17644</strain>
    </source>
</reference>
<protein>
    <submittedName>
        <fullName evidence="3">Glycosyltransferase family 1 protein</fullName>
    </submittedName>
</protein>
<feature type="domain" description="Glycosyl transferase family 1" evidence="2">
    <location>
        <begin position="224"/>
        <end position="381"/>
    </location>
</feature>
<keyword evidence="1" id="KW-0808">Transferase</keyword>
<dbReference type="SUPFAM" id="SSF53756">
    <property type="entry name" value="UDP-Glycosyltransferase/glycogen phosphorylase"/>
    <property type="match status" value="3"/>
</dbReference>
<dbReference type="Gene3D" id="3.40.50.2000">
    <property type="entry name" value="Glycogen Phosphorylase B"/>
    <property type="match status" value="4"/>
</dbReference>
<dbReference type="Proteomes" id="UP001549691">
    <property type="component" value="Unassembled WGS sequence"/>
</dbReference>
<dbReference type="CDD" id="cd03809">
    <property type="entry name" value="GT4_MtfB-like"/>
    <property type="match status" value="3"/>
</dbReference>
<dbReference type="EMBL" id="JBEWZI010000007">
    <property type="protein sequence ID" value="MET7014118.1"/>
    <property type="molecule type" value="Genomic_DNA"/>
</dbReference>
<evidence type="ECO:0000259" key="2">
    <source>
        <dbReference type="Pfam" id="PF00534"/>
    </source>
</evidence>
<evidence type="ECO:0000313" key="4">
    <source>
        <dbReference type="Proteomes" id="UP001549691"/>
    </source>
</evidence>
<feature type="domain" description="Glycosyl transferase family 1" evidence="2">
    <location>
        <begin position="663"/>
        <end position="790"/>
    </location>
</feature>
<keyword evidence="4" id="KW-1185">Reference proteome</keyword>
<dbReference type="RefSeq" id="WP_354600580.1">
    <property type="nucleotide sequence ID" value="NZ_JBEWZI010000007.1"/>
</dbReference>
<dbReference type="Pfam" id="PF00534">
    <property type="entry name" value="Glycos_transf_1"/>
    <property type="match status" value="3"/>
</dbReference>
<dbReference type="InterPro" id="IPR001296">
    <property type="entry name" value="Glyco_trans_1"/>
</dbReference>
<gene>
    <name evidence="3" type="ORF">ABXR19_07935</name>
</gene>
<dbReference type="PANTHER" id="PTHR46401:SF2">
    <property type="entry name" value="GLYCOSYLTRANSFERASE WBBK-RELATED"/>
    <property type="match status" value="1"/>
</dbReference>
<evidence type="ECO:0000313" key="3">
    <source>
        <dbReference type="EMBL" id="MET7014118.1"/>
    </source>
</evidence>
<accession>A0ABV2TKP2</accession>
<comment type="caution">
    <text evidence="3">The sequence shown here is derived from an EMBL/GenBank/DDBJ whole genome shotgun (WGS) entry which is preliminary data.</text>
</comment>
<proteinExistence type="predicted"/>
<sequence length="1223" mass="136654">MRIVIDLQGAQTGSRFRGIGRYAMSFTKAVLRNRGEHEVFVVLNGLFPETIEPIRLELAGLLPPENIRVWHVPGPVSDMWDGNDRRREFAEYMREAFIASLHPDLVHVTSLFEGYSDDAVGSIGRFDRSVPVSVAFYDLIPFRNPEHYLKANWPYELHYKRKLASLERASLLLAISESARQEALDNLHWPQHRVVNVSSAVEPAFCPGQEDPSVLSGLRGRIGLERPFVFYSGGADSRKNLFRLIEAFALLPGDVRSQHQLVLAGKMPEGNVAPLREHALSLGLQPGDVLFTGYVTDDELIHLYYACRLYVFPSWDEGFGLPALEAMACGAPVIGANTTSVPEVIKWDEALFDPFSAPEIMQKMLHALADENFRAALIDNGLRRAPLFSWDETGRRALSAWEELHLQREVAAGQALSSFGHTHALEALARARGNPDDFQGDALGNCLALNRQAGIERQLLVDVSELCQRDSATGVQRVVRSYLQGLLAHPPAGFRVEPVYATRDAGYRYARQFVRRFLGQPAEALIDEPVLYGRGDIFFCLDLQHHVQLAHANFFAHLRAHGVTVKFLVYDLLPIQLADLFKDSDASALHEQLMTLVASTDGAICISRATQEALDAWVVEHGIATAPNFQSTWVHIGGDIEGSCPSQGLPENSALVLEQLRRRPCFLCVSTLEPRKGQQQVLDAFELLWQQGVEANLVFVGKQGWNIDVLAEKIRVHQELGQRLFWFEGISDEYLGKVYESSSCLIAASLNEGFGLSLIEAARYGKPVIARDIPVFREVAGDYADYFTGLAASDLVQAISVWLAHAAQLSSLPRAPLVWLTWQESTEKLKQALTNHNYPCRQLLVDISELVERDAATGIQRVVRSILKEWLSHPPEGFRVEPVYATTEHVYRYARQFTQRFLRGGASRLQDDRVIYAPGDVFFALDLQPQVHVAQRAAYQAMRRQGVQVQFMVYDLLCVRMPQFFPAGNKQEFADWLEVVAESDGAICISETVANDLKQWVGEHHSQRYRRFRIGSSPLGADIMPARQSQGLPEGAAEVLARLGERSSFLMVGTLEPRKGHEAVLFAFEQLWREGHDLNLVIVGKRGWMVEPLAACLQSHPELNRRIFWLQGVSDEYLENIYQASTCLIAASYGEGYGLPLIEAAQRGVPIIARDIPVFREVCGAHAHYFAGQSAARLAEAVSDWLALFAEGRHPRSDGIECVSWQASARRALAMLDVDSRSE</sequence>
<evidence type="ECO:0000256" key="1">
    <source>
        <dbReference type="ARBA" id="ARBA00022679"/>
    </source>
</evidence>
<feature type="domain" description="Glycosyl transferase family 1" evidence="2">
    <location>
        <begin position="1045"/>
        <end position="1187"/>
    </location>
</feature>